<evidence type="ECO:0000259" key="5">
    <source>
        <dbReference type="PROSITE" id="PS51898"/>
    </source>
</evidence>
<evidence type="ECO:0000256" key="3">
    <source>
        <dbReference type="ARBA" id="ARBA00023125"/>
    </source>
</evidence>
<evidence type="ECO:0000256" key="2">
    <source>
        <dbReference type="ARBA" id="ARBA00022908"/>
    </source>
</evidence>
<dbReference type="InterPro" id="IPR002104">
    <property type="entry name" value="Integrase_catalytic"/>
</dbReference>
<dbReference type="GO" id="GO:0015074">
    <property type="term" value="P:DNA integration"/>
    <property type="evidence" value="ECO:0007669"/>
    <property type="project" value="UniProtKB-KW"/>
</dbReference>
<dbReference type="InterPro" id="IPR011010">
    <property type="entry name" value="DNA_brk_join_enz"/>
</dbReference>
<feature type="domain" description="Tyr recombinase" evidence="5">
    <location>
        <begin position="144"/>
        <end position="327"/>
    </location>
</feature>
<comment type="caution">
    <text evidence="6">The sequence shown here is derived from an EMBL/GenBank/DDBJ whole genome shotgun (WGS) entry which is preliminary data.</text>
</comment>
<dbReference type="PANTHER" id="PTHR30629">
    <property type="entry name" value="PROPHAGE INTEGRASE"/>
    <property type="match status" value="1"/>
</dbReference>
<dbReference type="PROSITE" id="PS51898">
    <property type="entry name" value="TYR_RECOMBINASE"/>
    <property type="match status" value="1"/>
</dbReference>
<keyword evidence="2" id="KW-0229">DNA integration</keyword>
<dbReference type="Proteomes" id="UP000317747">
    <property type="component" value="Unassembled WGS sequence"/>
</dbReference>
<dbReference type="Pfam" id="PF00589">
    <property type="entry name" value="Phage_integrase"/>
    <property type="match status" value="1"/>
</dbReference>
<dbReference type="RefSeq" id="WP_128084765.1">
    <property type="nucleotide sequence ID" value="NZ_CP071407.1"/>
</dbReference>
<protein>
    <submittedName>
        <fullName evidence="6">Site-specific integrase</fullName>
    </submittedName>
</protein>
<evidence type="ECO:0000256" key="1">
    <source>
        <dbReference type="ARBA" id="ARBA00008857"/>
    </source>
</evidence>
<sequence length="366" mass="41627">MERVVAPARSAHVGRHVMIWLEQVRAASLGDLDNFGDEGTVEQVMKVWVKLSLLVSRRRPEIAVSSLLKHVLPGIGAQPLRSLNRLRLNRLYNILIVDGKKEEARRVFALTKQFLAWCEMQGYLDHSPIASMKKRDVAGRTTPPRSRQLSDAEIWVFWHGLDNRALSEQARWALRLCLASARRPDEIVQAQKAEFDLRSGLWKQGTRNKSQREHVLPISPLMQMCIEALLRAADPDSPWLVPAPRDPQQPLSKGALNQALRRMIRDPRGLGLEAFTPRDLRRTARSKLSALDTPNDVARKIMNHALEGIDRVYDTHDYLSQMRQAMNAFSDAVEQIIGSESYHSLRHRYDGETLVISDLSVMAMSR</sequence>
<dbReference type="Gene3D" id="1.10.150.130">
    <property type="match status" value="1"/>
</dbReference>
<dbReference type="InterPro" id="IPR013762">
    <property type="entry name" value="Integrase-like_cat_sf"/>
</dbReference>
<dbReference type="PANTHER" id="PTHR30629:SF2">
    <property type="entry name" value="PROPHAGE INTEGRASE INTS-RELATED"/>
    <property type="match status" value="1"/>
</dbReference>
<dbReference type="CDD" id="cd00801">
    <property type="entry name" value="INT_P4_C"/>
    <property type="match status" value="1"/>
</dbReference>
<keyword evidence="7" id="KW-1185">Reference proteome</keyword>
<evidence type="ECO:0000313" key="6">
    <source>
        <dbReference type="EMBL" id="TPV41562.1"/>
    </source>
</evidence>
<dbReference type="InterPro" id="IPR050808">
    <property type="entry name" value="Phage_Integrase"/>
</dbReference>
<gene>
    <name evidence="6" type="ORF">FJW01_10625</name>
</gene>
<evidence type="ECO:0000313" key="7">
    <source>
        <dbReference type="Proteomes" id="UP000317747"/>
    </source>
</evidence>
<keyword evidence="4" id="KW-0233">DNA recombination</keyword>
<reference evidence="6 7" key="1">
    <citation type="submission" date="2019-06" db="EMBL/GenBank/DDBJ databases">
        <title>Taxogenomics and systematics of the genus Pantoea.</title>
        <authorList>
            <person name="Tambong J.T."/>
        </authorList>
    </citation>
    <scope>NUCLEOTIDE SEQUENCE [LARGE SCALE GENOMIC DNA]</scope>
    <source>
        <strain evidence="6 7">LMG 24200</strain>
    </source>
</reference>
<evidence type="ECO:0000256" key="4">
    <source>
        <dbReference type="ARBA" id="ARBA00023172"/>
    </source>
</evidence>
<dbReference type="OrthoDB" id="9795573at2"/>
<dbReference type="GO" id="GO:0003677">
    <property type="term" value="F:DNA binding"/>
    <property type="evidence" value="ECO:0007669"/>
    <property type="project" value="UniProtKB-KW"/>
</dbReference>
<organism evidence="6 7">
    <name type="scientific">Pantoea deleyi</name>
    <dbReference type="NCBI Taxonomy" id="470932"/>
    <lineage>
        <taxon>Bacteria</taxon>
        <taxon>Pseudomonadati</taxon>
        <taxon>Pseudomonadota</taxon>
        <taxon>Gammaproteobacteria</taxon>
        <taxon>Enterobacterales</taxon>
        <taxon>Erwiniaceae</taxon>
        <taxon>Pantoea</taxon>
    </lineage>
</organism>
<dbReference type="GO" id="GO:0006310">
    <property type="term" value="P:DNA recombination"/>
    <property type="evidence" value="ECO:0007669"/>
    <property type="project" value="UniProtKB-KW"/>
</dbReference>
<name>A0A506Q6X3_9GAMM</name>
<comment type="similarity">
    <text evidence="1">Belongs to the 'phage' integrase family.</text>
</comment>
<dbReference type="SUPFAM" id="SSF56349">
    <property type="entry name" value="DNA breaking-rejoining enzymes"/>
    <property type="match status" value="1"/>
</dbReference>
<dbReference type="AlphaFoldDB" id="A0A506Q6X3"/>
<keyword evidence="3" id="KW-0238">DNA-binding</keyword>
<dbReference type="InterPro" id="IPR010998">
    <property type="entry name" value="Integrase_recombinase_N"/>
</dbReference>
<dbReference type="EMBL" id="VHJA01000055">
    <property type="protein sequence ID" value="TPV41562.1"/>
    <property type="molecule type" value="Genomic_DNA"/>
</dbReference>
<accession>A0A506Q6X3</accession>
<dbReference type="Gene3D" id="1.10.443.10">
    <property type="entry name" value="Intergrase catalytic core"/>
    <property type="match status" value="1"/>
</dbReference>
<proteinExistence type="inferred from homology"/>